<feature type="signal peptide" evidence="2">
    <location>
        <begin position="1"/>
        <end position="21"/>
    </location>
</feature>
<evidence type="ECO:0000256" key="2">
    <source>
        <dbReference type="SAM" id="SignalP"/>
    </source>
</evidence>
<dbReference type="InterPro" id="IPR029058">
    <property type="entry name" value="AB_hydrolase_fold"/>
</dbReference>
<proteinExistence type="predicted"/>
<keyword evidence="2" id="KW-0732">Signal</keyword>
<dbReference type="GO" id="GO:0016787">
    <property type="term" value="F:hydrolase activity"/>
    <property type="evidence" value="ECO:0007669"/>
    <property type="project" value="UniProtKB-KW"/>
</dbReference>
<protein>
    <submittedName>
        <fullName evidence="4">Acetyl esterase/lipase</fullName>
    </submittedName>
</protein>
<dbReference type="SUPFAM" id="SSF53474">
    <property type="entry name" value="alpha/beta-Hydrolases"/>
    <property type="match status" value="1"/>
</dbReference>
<organism evidence="4 5">
    <name type="scientific">Mangrovibacter plantisponsor</name>
    <dbReference type="NCBI Taxonomy" id="451513"/>
    <lineage>
        <taxon>Bacteria</taxon>
        <taxon>Pseudomonadati</taxon>
        <taxon>Pseudomonadota</taxon>
        <taxon>Gammaproteobacteria</taxon>
        <taxon>Enterobacterales</taxon>
        <taxon>Enterobacteriaceae</taxon>
        <taxon>Mangrovibacter</taxon>
    </lineage>
</organism>
<dbReference type="PANTHER" id="PTHR48081">
    <property type="entry name" value="AB HYDROLASE SUPERFAMILY PROTEIN C4A8.06C"/>
    <property type="match status" value="1"/>
</dbReference>
<name>A0A317Q9R9_9ENTR</name>
<dbReference type="EMBL" id="QGTS01000001">
    <property type="protein sequence ID" value="PWW12904.1"/>
    <property type="molecule type" value="Genomic_DNA"/>
</dbReference>
<dbReference type="InterPro" id="IPR050300">
    <property type="entry name" value="GDXG_lipolytic_enzyme"/>
</dbReference>
<dbReference type="AlphaFoldDB" id="A0A317Q9R9"/>
<reference evidence="4 5" key="1">
    <citation type="submission" date="2018-05" db="EMBL/GenBank/DDBJ databases">
        <title>Genomic Encyclopedia of Type Strains, Phase IV (KMG-IV): sequencing the most valuable type-strain genomes for metagenomic binning, comparative biology and taxonomic classification.</title>
        <authorList>
            <person name="Goeker M."/>
        </authorList>
    </citation>
    <scope>NUCLEOTIDE SEQUENCE [LARGE SCALE GENOMIC DNA]</scope>
    <source>
        <strain evidence="4 5">DSM 19579</strain>
    </source>
</reference>
<feature type="domain" description="BD-FAE-like" evidence="3">
    <location>
        <begin position="77"/>
        <end position="287"/>
    </location>
</feature>
<dbReference type="InterPro" id="IPR049492">
    <property type="entry name" value="BD-FAE-like_dom"/>
</dbReference>
<accession>A0A317Q9R9</accession>
<keyword evidence="1" id="KW-0378">Hydrolase</keyword>
<keyword evidence="5" id="KW-1185">Reference proteome</keyword>
<dbReference type="PANTHER" id="PTHR48081:SF13">
    <property type="entry name" value="ALPHA_BETA HYDROLASE"/>
    <property type="match status" value="1"/>
</dbReference>
<evidence type="ECO:0000313" key="4">
    <source>
        <dbReference type="EMBL" id="PWW12904.1"/>
    </source>
</evidence>
<evidence type="ECO:0000259" key="3">
    <source>
        <dbReference type="Pfam" id="PF20434"/>
    </source>
</evidence>
<evidence type="ECO:0000256" key="1">
    <source>
        <dbReference type="ARBA" id="ARBA00022801"/>
    </source>
</evidence>
<gene>
    <name evidence="4" type="ORF">DES37_101481</name>
</gene>
<sequence length="344" mass="36747">MRLVKKLVITGGFCMTLLSQAVLSAQPSLPGYTSGAEVIKVAPERAQIDALNGVVYSQIKQVRAVRQLHMSLLVPRTSALKPAIIYFPGGGFISADYDKFIEMRMALAEAGFVVAAAEYRVVPDTFPTPVIDGKAAVRYLREHAQEYGIDPARIGVLGDSAGGWMAQMLGVTGGDKVFDKGEYLNQSSQVQAAATLYGISDLRNIGAGFPADVQKVHQSPAVTEALLVNGPAFRNFAGAAISADPAKALQASPMGYLAGKKPPFLIMHGSADTLVSPQQSEQLYTALKKAGDPVQYVLVDGAEHGDIHWFQPVIIQKVVTWFSQTLGKPTPLKPQGKTPGNDQL</sequence>
<dbReference type="Pfam" id="PF20434">
    <property type="entry name" value="BD-FAE"/>
    <property type="match status" value="1"/>
</dbReference>
<dbReference type="OrthoDB" id="9771666at2"/>
<evidence type="ECO:0000313" key="5">
    <source>
        <dbReference type="Proteomes" id="UP000246744"/>
    </source>
</evidence>
<comment type="caution">
    <text evidence="4">The sequence shown here is derived from an EMBL/GenBank/DDBJ whole genome shotgun (WGS) entry which is preliminary data.</text>
</comment>
<feature type="chain" id="PRO_5016394189" evidence="2">
    <location>
        <begin position="22"/>
        <end position="344"/>
    </location>
</feature>
<dbReference type="Proteomes" id="UP000246744">
    <property type="component" value="Unassembled WGS sequence"/>
</dbReference>
<dbReference type="Gene3D" id="3.40.50.1820">
    <property type="entry name" value="alpha/beta hydrolase"/>
    <property type="match status" value="1"/>
</dbReference>